<dbReference type="RefSeq" id="WP_091764322.1">
    <property type="nucleotide sequence ID" value="NZ_FNBT01000002.1"/>
</dbReference>
<evidence type="ECO:0008006" key="3">
    <source>
        <dbReference type="Google" id="ProtNLM"/>
    </source>
</evidence>
<organism evidence="1 2">
    <name type="scientific">Blastococcus aurantiacus</name>
    <dbReference type="NCBI Taxonomy" id="1550231"/>
    <lineage>
        <taxon>Bacteria</taxon>
        <taxon>Bacillati</taxon>
        <taxon>Actinomycetota</taxon>
        <taxon>Actinomycetes</taxon>
        <taxon>Geodermatophilales</taxon>
        <taxon>Geodermatophilaceae</taxon>
        <taxon>Blastococcus</taxon>
    </lineage>
</organism>
<dbReference type="EMBL" id="FNBT01000002">
    <property type="protein sequence ID" value="SDF17678.1"/>
    <property type="molecule type" value="Genomic_DNA"/>
</dbReference>
<dbReference type="SUPFAM" id="SSF51182">
    <property type="entry name" value="RmlC-like cupins"/>
    <property type="match status" value="1"/>
</dbReference>
<dbReference type="AlphaFoldDB" id="A0A1G7IYH1"/>
<dbReference type="InterPro" id="IPR014710">
    <property type="entry name" value="RmlC-like_jellyroll"/>
</dbReference>
<proteinExistence type="predicted"/>
<dbReference type="Gene3D" id="2.60.120.10">
    <property type="entry name" value="Jelly Rolls"/>
    <property type="match status" value="1"/>
</dbReference>
<protein>
    <recommendedName>
        <fullName evidence="3">Cytoplasmic protein</fullName>
    </recommendedName>
</protein>
<dbReference type="InterPro" id="IPR011051">
    <property type="entry name" value="RmlC_Cupin_sf"/>
</dbReference>
<name>A0A1G7IYH1_9ACTN</name>
<dbReference type="OrthoDB" id="7060081at2"/>
<evidence type="ECO:0000313" key="2">
    <source>
        <dbReference type="Proteomes" id="UP000199406"/>
    </source>
</evidence>
<dbReference type="STRING" id="1550231.SAMN05660662_1198"/>
<evidence type="ECO:0000313" key="1">
    <source>
        <dbReference type="EMBL" id="SDF17678.1"/>
    </source>
</evidence>
<reference evidence="2" key="1">
    <citation type="submission" date="2016-10" db="EMBL/GenBank/DDBJ databases">
        <authorList>
            <person name="Varghese N."/>
            <person name="Submissions S."/>
        </authorList>
    </citation>
    <scope>NUCLEOTIDE SEQUENCE [LARGE SCALE GENOMIC DNA]</scope>
    <source>
        <strain evidence="2">DSM 44268</strain>
    </source>
</reference>
<gene>
    <name evidence="1" type="ORF">SAMN05660662_1198</name>
</gene>
<accession>A0A1G7IYH1</accession>
<dbReference type="Proteomes" id="UP000199406">
    <property type="component" value="Unassembled WGS sequence"/>
</dbReference>
<keyword evidence="2" id="KW-1185">Reference proteome</keyword>
<sequence>MTVDPVQTNPEHYSVVFENERVRVLEYTDRPGDRTTPHAHPDSVMHTLSAFRRRLHSGDVHRDVDMPAGLTAWLPAQEHSGENIGETETHVLFVELKDGAARAPGTAALGPA</sequence>